<name>A0A7C0WS99_9BACT</name>
<dbReference type="EMBL" id="DQZW01000202">
    <property type="protein sequence ID" value="HDL90104.1"/>
    <property type="molecule type" value="Genomic_DNA"/>
</dbReference>
<organism evidence="1">
    <name type="scientific">Thermodesulforhabdus norvegica</name>
    <dbReference type="NCBI Taxonomy" id="39841"/>
    <lineage>
        <taxon>Bacteria</taxon>
        <taxon>Pseudomonadati</taxon>
        <taxon>Thermodesulfobacteriota</taxon>
        <taxon>Syntrophobacteria</taxon>
        <taxon>Syntrophobacterales</taxon>
        <taxon>Thermodesulforhabdaceae</taxon>
        <taxon>Thermodesulforhabdus</taxon>
    </lineage>
</organism>
<dbReference type="Proteomes" id="UP000886355">
    <property type="component" value="Unassembled WGS sequence"/>
</dbReference>
<accession>A0A7C0WS99</accession>
<reference evidence="1" key="1">
    <citation type="journal article" date="2020" name="mSystems">
        <title>Genome- and Community-Level Interaction Insights into Carbon Utilization and Element Cycling Functions of Hydrothermarchaeota in Hydrothermal Sediment.</title>
        <authorList>
            <person name="Zhou Z."/>
            <person name="Liu Y."/>
            <person name="Xu W."/>
            <person name="Pan J."/>
            <person name="Luo Z.H."/>
            <person name="Li M."/>
        </authorList>
    </citation>
    <scope>NUCLEOTIDE SEQUENCE [LARGE SCALE GENOMIC DNA]</scope>
    <source>
        <strain evidence="1">HyVt-19</strain>
    </source>
</reference>
<dbReference type="AlphaFoldDB" id="A0A7C0WS99"/>
<gene>
    <name evidence="1" type="ORF">ENG14_04295</name>
</gene>
<comment type="caution">
    <text evidence="1">The sequence shown here is derived from an EMBL/GenBank/DDBJ whole genome shotgun (WGS) entry which is preliminary data.</text>
</comment>
<sequence length="125" mass="14164">MAEIAKGSPRGTRKAKSMTDEIINEIGHIRAFIHDSFLKELTIATFFQAFKDDAEKATEIVNAASENIKANTLENMIEAEKTCPIPTELLQNMGIDLKEKINERISIIDKEMKLWTDHMLKTLSE</sequence>
<proteinExistence type="predicted"/>
<protein>
    <submittedName>
        <fullName evidence="1">Uncharacterized protein</fullName>
    </submittedName>
</protein>
<evidence type="ECO:0000313" key="1">
    <source>
        <dbReference type="EMBL" id="HDL90104.1"/>
    </source>
</evidence>